<organism evidence="1 2">
    <name type="scientific">Araneus ventricosus</name>
    <name type="common">Orbweaver spider</name>
    <name type="synonym">Epeira ventricosa</name>
    <dbReference type="NCBI Taxonomy" id="182803"/>
    <lineage>
        <taxon>Eukaryota</taxon>
        <taxon>Metazoa</taxon>
        <taxon>Ecdysozoa</taxon>
        <taxon>Arthropoda</taxon>
        <taxon>Chelicerata</taxon>
        <taxon>Arachnida</taxon>
        <taxon>Araneae</taxon>
        <taxon>Araneomorphae</taxon>
        <taxon>Entelegynae</taxon>
        <taxon>Araneoidea</taxon>
        <taxon>Araneidae</taxon>
        <taxon>Araneus</taxon>
    </lineage>
</organism>
<name>A0A4Y2BKF2_ARAVE</name>
<reference evidence="1 2" key="1">
    <citation type="journal article" date="2019" name="Sci. Rep.">
        <title>Orb-weaving spider Araneus ventricosus genome elucidates the spidroin gene catalogue.</title>
        <authorList>
            <person name="Kono N."/>
            <person name="Nakamura H."/>
            <person name="Ohtoshi R."/>
            <person name="Moran D.A.P."/>
            <person name="Shinohara A."/>
            <person name="Yoshida Y."/>
            <person name="Fujiwara M."/>
            <person name="Mori M."/>
            <person name="Tomita M."/>
            <person name="Arakawa K."/>
        </authorList>
    </citation>
    <scope>NUCLEOTIDE SEQUENCE [LARGE SCALE GENOMIC DNA]</scope>
</reference>
<evidence type="ECO:0000313" key="2">
    <source>
        <dbReference type="Proteomes" id="UP000499080"/>
    </source>
</evidence>
<proteinExistence type="predicted"/>
<dbReference type="AlphaFoldDB" id="A0A4Y2BKF2"/>
<keyword evidence="2" id="KW-1185">Reference proteome</keyword>
<comment type="caution">
    <text evidence="1">The sequence shown here is derived from an EMBL/GenBank/DDBJ whole genome shotgun (WGS) entry which is preliminary data.</text>
</comment>
<evidence type="ECO:0000313" key="1">
    <source>
        <dbReference type="EMBL" id="GBL92731.1"/>
    </source>
</evidence>
<protein>
    <submittedName>
        <fullName evidence="1">Uncharacterized protein</fullName>
    </submittedName>
</protein>
<accession>A0A4Y2BKF2</accession>
<dbReference type="Proteomes" id="UP000499080">
    <property type="component" value="Unassembled WGS sequence"/>
</dbReference>
<gene>
    <name evidence="1" type="ORF">AVEN_119118_1</name>
</gene>
<sequence>MIQNPDVQAPELSQFRTFSIRNEKGPDFGSFRILDVRILDHSGFWTSGFWIIPDFGRPDLRRLTVPAKTKSVERNGIRSNKVFIQNLAMQKIIRLLK</sequence>
<dbReference type="EMBL" id="BGPR01000088">
    <property type="protein sequence ID" value="GBL92731.1"/>
    <property type="molecule type" value="Genomic_DNA"/>
</dbReference>